<dbReference type="PANTHER" id="PTHR43190">
    <property type="entry name" value="N-ACETYL-D-GLUCOSAMINE KINASE"/>
    <property type="match status" value="1"/>
</dbReference>
<reference evidence="2 3" key="1">
    <citation type="journal article" date="2009" name="Stand. Genomic Sci.">
        <title>Complete genome sequence of Beutenbergia cavernae type strain (HKI 0122).</title>
        <authorList>
            <person name="Land M."/>
            <person name="Pukall R."/>
            <person name="Abt B."/>
            <person name="Goker M."/>
            <person name="Rohde M."/>
            <person name="Glavina Del Rio T."/>
            <person name="Tice H."/>
            <person name="Copeland A."/>
            <person name="Cheng J.F."/>
            <person name="Lucas S."/>
            <person name="Chen F."/>
            <person name="Nolan M."/>
            <person name="Bruce D."/>
            <person name="Goodwin L."/>
            <person name="Pitluck S."/>
            <person name="Ivanova N."/>
            <person name="Mavromatis K."/>
            <person name="Ovchinnikova G."/>
            <person name="Pati A."/>
            <person name="Chen A."/>
            <person name="Palaniappan K."/>
            <person name="Hauser L."/>
            <person name="Chang Y.J."/>
            <person name="Jefferies C.C."/>
            <person name="Saunders E."/>
            <person name="Brettin T."/>
            <person name="Detter J.C."/>
            <person name="Han C."/>
            <person name="Chain P."/>
            <person name="Bristow J."/>
            <person name="Eisen J.A."/>
            <person name="Markowitz V."/>
            <person name="Hugenholtz P."/>
            <person name="Kyrpides N.C."/>
            <person name="Klenk H.P."/>
            <person name="Lapidus A."/>
        </authorList>
    </citation>
    <scope>NUCLEOTIDE SEQUENCE [LARGE SCALE GENOMIC DNA]</scope>
    <source>
        <strain evidence="3">ATCC BAA-8 / DSM 12333 / NBRC 16432</strain>
    </source>
</reference>
<evidence type="ECO:0000313" key="3">
    <source>
        <dbReference type="Proteomes" id="UP000007962"/>
    </source>
</evidence>
<dbReference type="Gene3D" id="3.30.420.40">
    <property type="match status" value="2"/>
</dbReference>
<dbReference type="InterPro" id="IPR002731">
    <property type="entry name" value="ATPase_BadF"/>
</dbReference>
<dbReference type="AlphaFoldDB" id="C5C5A0"/>
<accession>C5C5A0</accession>
<feature type="domain" description="ATPase BadF/BadG/BcrA/BcrD type" evidence="1">
    <location>
        <begin position="14"/>
        <end position="307"/>
    </location>
</feature>
<sequence length="332" mass="33298">MPGPSTHTGVHLAVDAGGTSTRAVVVRDDGTCLGYGRSGSGNPISAGPERAGEAVAAAARDALDAAGLPAEEISSVVAAMAGADTRGPTDWLVQPLAHVGLPTDVAVEADLLAAFLSGGVDDAGYALVAGTGAIAVRVRSGRLDGVADGLGWLLGDDGSGFWIGARVVRAALAAVDGRRPPTALTQLVLDELRLTPPEGTDPSGQSAAAIAITRELYRALPVTLARFAPLAFAVEGDPTADQIVAEAGALLVRTLRAVLTPGVTGPLVLGGSVLAQQERLATTVRAAWPTQDVRAVDDGVIGTAVLALRRAGVPVDAAVHARIAATLAPLRG</sequence>
<name>C5C5A0_BEUC1</name>
<dbReference type="KEGG" id="bcv:Bcav_3999"/>
<dbReference type="HOGENOM" id="CLU_016274_3_0_11"/>
<gene>
    <name evidence="2" type="ordered locus">Bcav_3999</name>
</gene>
<dbReference type="InterPro" id="IPR043129">
    <property type="entry name" value="ATPase_NBD"/>
</dbReference>
<dbReference type="PANTHER" id="PTHR43190:SF3">
    <property type="entry name" value="N-ACETYL-D-GLUCOSAMINE KINASE"/>
    <property type="match status" value="1"/>
</dbReference>
<dbReference type="STRING" id="471853.Bcav_3999"/>
<dbReference type="InterPro" id="IPR052519">
    <property type="entry name" value="Euk-type_GlcNAc_Kinase"/>
</dbReference>
<proteinExistence type="predicted"/>
<dbReference type="SUPFAM" id="SSF53067">
    <property type="entry name" value="Actin-like ATPase domain"/>
    <property type="match status" value="2"/>
</dbReference>
<protein>
    <submittedName>
        <fullName evidence="2">ATPase BadF/BadG/BcrA/BcrD type</fullName>
    </submittedName>
</protein>
<evidence type="ECO:0000313" key="2">
    <source>
        <dbReference type="EMBL" id="ACQ82240.1"/>
    </source>
</evidence>
<keyword evidence="3" id="KW-1185">Reference proteome</keyword>
<dbReference type="RefSeq" id="WP_015884477.1">
    <property type="nucleotide sequence ID" value="NC_012669.1"/>
</dbReference>
<dbReference type="Proteomes" id="UP000007962">
    <property type="component" value="Chromosome"/>
</dbReference>
<dbReference type="Pfam" id="PF01869">
    <property type="entry name" value="BcrAD_BadFG"/>
    <property type="match status" value="1"/>
</dbReference>
<dbReference type="eggNOG" id="COG2971">
    <property type="taxonomic scope" value="Bacteria"/>
</dbReference>
<dbReference type="EMBL" id="CP001618">
    <property type="protein sequence ID" value="ACQ82240.1"/>
    <property type="molecule type" value="Genomic_DNA"/>
</dbReference>
<evidence type="ECO:0000259" key="1">
    <source>
        <dbReference type="Pfam" id="PF01869"/>
    </source>
</evidence>
<organism evidence="2 3">
    <name type="scientific">Beutenbergia cavernae (strain ATCC BAA-8 / DSM 12333 / CCUG 43141 / JCM 11478 / NBRC 16432 / NCIMB 13614 / HKI 0122)</name>
    <dbReference type="NCBI Taxonomy" id="471853"/>
    <lineage>
        <taxon>Bacteria</taxon>
        <taxon>Bacillati</taxon>
        <taxon>Actinomycetota</taxon>
        <taxon>Actinomycetes</taxon>
        <taxon>Micrococcales</taxon>
        <taxon>Beutenbergiaceae</taxon>
        <taxon>Beutenbergia</taxon>
    </lineage>
</organism>